<dbReference type="InterPro" id="IPR026564">
    <property type="entry name" value="Transcrip_reg_TACO1-like_dom3"/>
</dbReference>
<dbReference type="SUPFAM" id="SSF75625">
    <property type="entry name" value="YebC-like"/>
    <property type="match status" value="1"/>
</dbReference>
<keyword evidence="2 5" id="KW-0805">Transcription regulation</keyword>
<evidence type="ECO:0000256" key="4">
    <source>
        <dbReference type="ARBA" id="ARBA00023163"/>
    </source>
</evidence>
<dbReference type="InterPro" id="IPR029072">
    <property type="entry name" value="YebC-like"/>
</dbReference>
<feature type="domain" description="TACO1/YebC-like second and third" evidence="6">
    <location>
        <begin position="78"/>
        <end position="235"/>
    </location>
</feature>
<dbReference type="InterPro" id="IPR049083">
    <property type="entry name" value="TACO1_YebC_N"/>
</dbReference>
<accession>A0A9D1IQW3</accession>
<dbReference type="GO" id="GO:0003677">
    <property type="term" value="F:DNA binding"/>
    <property type="evidence" value="ECO:0007669"/>
    <property type="project" value="UniProtKB-UniRule"/>
</dbReference>
<dbReference type="PANTHER" id="PTHR12532:SF0">
    <property type="entry name" value="TRANSLATIONAL ACTIVATOR OF CYTOCHROME C OXIDASE 1"/>
    <property type="match status" value="1"/>
</dbReference>
<dbReference type="NCBIfam" id="NF009044">
    <property type="entry name" value="PRK12378.1"/>
    <property type="match status" value="1"/>
</dbReference>
<dbReference type="Gene3D" id="3.30.70.980">
    <property type="match status" value="2"/>
</dbReference>
<dbReference type="Proteomes" id="UP000824074">
    <property type="component" value="Unassembled WGS sequence"/>
</dbReference>
<dbReference type="GO" id="GO:0005829">
    <property type="term" value="C:cytosol"/>
    <property type="evidence" value="ECO:0007669"/>
    <property type="project" value="TreeGrafter"/>
</dbReference>
<dbReference type="InterPro" id="IPR002876">
    <property type="entry name" value="Transcrip_reg_TACO1-like"/>
</dbReference>
<name>A0A9D1IQW3_9FIRM</name>
<keyword evidence="3 5" id="KW-0238">DNA-binding</keyword>
<protein>
    <recommendedName>
        <fullName evidence="5">Probable transcriptional regulatory protein IAB68_04175</fullName>
    </recommendedName>
</protein>
<keyword evidence="4 5" id="KW-0804">Transcription</keyword>
<keyword evidence="5" id="KW-0963">Cytoplasm</keyword>
<evidence type="ECO:0000313" key="9">
    <source>
        <dbReference type="Proteomes" id="UP000824074"/>
    </source>
</evidence>
<comment type="caution">
    <text evidence="8">The sequence shown here is derived from an EMBL/GenBank/DDBJ whole genome shotgun (WGS) entry which is preliminary data.</text>
</comment>
<dbReference type="EMBL" id="DVMT01000041">
    <property type="protein sequence ID" value="HIU40477.1"/>
    <property type="molecule type" value="Genomic_DNA"/>
</dbReference>
<organism evidence="8 9">
    <name type="scientific">Candidatus Aphodocola excrementigallinarum</name>
    <dbReference type="NCBI Taxonomy" id="2840670"/>
    <lineage>
        <taxon>Bacteria</taxon>
        <taxon>Bacillati</taxon>
        <taxon>Bacillota</taxon>
        <taxon>Bacilli</taxon>
        <taxon>Candidatus Aphodocola</taxon>
    </lineage>
</organism>
<evidence type="ECO:0000259" key="6">
    <source>
        <dbReference type="Pfam" id="PF01709"/>
    </source>
</evidence>
<reference evidence="8" key="1">
    <citation type="submission" date="2020-10" db="EMBL/GenBank/DDBJ databases">
        <authorList>
            <person name="Gilroy R."/>
        </authorList>
    </citation>
    <scope>NUCLEOTIDE SEQUENCE</scope>
    <source>
        <strain evidence="8">CHK193-30670</strain>
    </source>
</reference>
<evidence type="ECO:0000256" key="1">
    <source>
        <dbReference type="ARBA" id="ARBA00008724"/>
    </source>
</evidence>
<dbReference type="GO" id="GO:0006355">
    <property type="term" value="P:regulation of DNA-templated transcription"/>
    <property type="evidence" value="ECO:0007669"/>
    <property type="project" value="UniProtKB-UniRule"/>
</dbReference>
<dbReference type="InterPro" id="IPR017856">
    <property type="entry name" value="Integrase-like_N"/>
</dbReference>
<evidence type="ECO:0000259" key="7">
    <source>
        <dbReference type="Pfam" id="PF20772"/>
    </source>
</evidence>
<reference evidence="8" key="2">
    <citation type="journal article" date="2021" name="PeerJ">
        <title>Extensive microbial diversity within the chicken gut microbiome revealed by metagenomics and culture.</title>
        <authorList>
            <person name="Gilroy R."/>
            <person name="Ravi A."/>
            <person name="Getino M."/>
            <person name="Pursley I."/>
            <person name="Horton D.L."/>
            <person name="Alikhan N.F."/>
            <person name="Baker D."/>
            <person name="Gharbi K."/>
            <person name="Hall N."/>
            <person name="Watson M."/>
            <person name="Adriaenssens E.M."/>
            <person name="Foster-Nyarko E."/>
            <person name="Jarju S."/>
            <person name="Secka A."/>
            <person name="Antonio M."/>
            <person name="Oren A."/>
            <person name="Chaudhuri R.R."/>
            <person name="La Ragione R."/>
            <person name="Hildebrand F."/>
            <person name="Pallen M.J."/>
        </authorList>
    </citation>
    <scope>NUCLEOTIDE SEQUENCE</scope>
    <source>
        <strain evidence="8">CHK193-30670</strain>
    </source>
</reference>
<dbReference type="Gene3D" id="1.10.10.200">
    <property type="match status" value="1"/>
</dbReference>
<dbReference type="NCBIfam" id="TIGR01033">
    <property type="entry name" value="YebC/PmpR family DNA-binding transcriptional regulator"/>
    <property type="match status" value="1"/>
</dbReference>
<dbReference type="AlphaFoldDB" id="A0A9D1IQW3"/>
<dbReference type="Pfam" id="PF01709">
    <property type="entry name" value="Transcrip_reg"/>
    <property type="match status" value="1"/>
</dbReference>
<gene>
    <name evidence="8" type="ORF">IAB68_04175</name>
</gene>
<dbReference type="HAMAP" id="MF_00693">
    <property type="entry name" value="Transcrip_reg_TACO1"/>
    <property type="match status" value="1"/>
</dbReference>
<proteinExistence type="inferred from homology"/>
<evidence type="ECO:0000256" key="3">
    <source>
        <dbReference type="ARBA" id="ARBA00023125"/>
    </source>
</evidence>
<evidence type="ECO:0000313" key="8">
    <source>
        <dbReference type="EMBL" id="HIU40477.1"/>
    </source>
</evidence>
<sequence length="237" mass="26003">MGRFPSIAASKAKTGAQKAKVYSSYAKEIYQVAKTGGTDPEGNLNLRHLIEKAKKEQVPADVIKRAIDKVNSGADESYTSVRYEGFANGGATVIVDCLTDNVNRTVSLVRNAFTKSKGKMGVSGSVSHMYEHLSVLSVNNITEDEVLEALLNAGVDAKDVYTEDGNVNIYGDPADLYKIKDAILNYKKDANFLVDEVAMVPNEMVILEGEDKENFEKLLSMLDDVEDVQKVYHNVEL</sequence>
<feature type="domain" description="TACO1/YebC-like N-terminal" evidence="7">
    <location>
        <begin position="4"/>
        <end position="71"/>
    </location>
</feature>
<dbReference type="InterPro" id="IPR048300">
    <property type="entry name" value="TACO1_YebC-like_2nd/3rd_dom"/>
</dbReference>
<comment type="subcellular location">
    <subcellularLocation>
        <location evidence="5">Cytoplasm</location>
    </subcellularLocation>
</comment>
<dbReference type="PANTHER" id="PTHR12532">
    <property type="entry name" value="TRANSLATIONAL ACTIVATOR OF CYTOCHROME C OXIDASE 1"/>
    <property type="match status" value="1"/>
</dbReference>
<evidence type="ECO:0000256" key="2">
    <source>
        <dbReference type="ARBA" id="ARBA00023015"/>
    </source>
</evidence>
<evidence type="ECO:0000256" key="5">
    <source>
        <dbReference type="HAMAP-Rule" id="MF_00693"/>
    </source>
</evidence>
<comment type="similarity">
    <text evidence="1 5">Belongs to the TACO1 family.</text>
</comment>
<dbReference type="Pfam" id="PF20772">
    <property type="entry name" value="TACO1_YebC_N"/>
    <property type="match status" value="1"/>
</dbReference>